<dbReference type="Gene3D" id="1.10.10.60">
    <property type="entry name" value="Homeodomain-like"/>
    <property type="match status" value="1"/>
</dbReference>
<dbReference type="Proteomes" id="UP000789405">
    <property type="component" value="Unassembled WGS sequence"/>
</dbReference>
<name>A0A9N9DJR6_9GLOM</name>
<dbReference type="OrthoDB" id="162969at2759"/>
<accession>A0A9N9DJR6</accession>
<organism evidence="1 2">
    <name type="scientific">Dentiscutata erythropus</name>
    <dbReference type="NCBI Taxonomy" id="1348616"/>
    <lineage>
        <taxon>Eukaryota</taxon>
        <taxon>Fungi</taxon>
        <taxon>Fungi incertae sedis</taxon>
        <taxon>Mucoromycota</taxon>
        <taxon>Glomeromycotina</taxon>
        <taxon>Glomeromycetes</taxon>
        <taxon>Diversisporales</taxon>
        <taxon>Gigasporaceae</taxon>
        <taxon>Dentiscutata</taxon>
    </lineage>
</organism>
<evidence type="ECO:0000313" key="2">
    <source>
        <dbReference type="Proteomes" id="UP000789405"/>
    </source>
</evidence>
<keyword evidence="2" id="KW-1185">Reference proteome</keyword>
<evidence type="ECO:0000313" key="1">
    <source>
        <dbReference type="EMBL" id="CAG8638324.1"/>
    </source>
</evidence>
<comment type="caution">
    <text evidence="1">The sequence shown here is derived from an EMBL/GenBank/DDBJ whole genome shotgun (WGS) entry which is preliminary data.</text>
</comment>
<dbReference type="EMBL" id="CAJVPY010005228">
    <property type="protein sequence ID" value="CAG8638324.1"/>
    <property type="molecule type" value="Genomic_DNA"/>
</dbReference>
<reference evidence="1" key="1">
    <citation type="submission" date="2021-06" db="EMBL/GenBank/DDBJ databases">
        <authorList>
            <person name="Kallberg Y."/>
            <person name="Tangrot J."/>
            <person name="Rosling A."/>
        </authorList>
    </citation>
    <scope>NUCLEOTIDE SEQUENCE</scope>
    <source>
        <strain evidence="1">MA453B</strain>
    </source>
</reference>
<proteinExistence type="predicted"/>
<sequence>MTCLLQSVKKRLQQRKEIIEFKEKHPSISNVDLVDWVKKNMGLEVHPSTIGRLIKNKDNIGDNLSAKRQKTVQHPDLENSLLDQITQHGEDASVDDDVVATAISKLRELLAKFKLKDVYNIDEMRLFYRLEPDTTLATTSLKDKLKPFVIGNYFIKWLLDIYESGSDKKLDVLKAIKFIVKAWKEVSSETLMKELRENIEALHFRNVMNLEEYIDHPEEKEIHEVLSDHEIVNLAINLEPEEDISDEDDDSTEMRQVTHNEALNATYLLEQYLLQQDLCDTTRSKHDEALSNLQKTIRKL</sequence>
<dbReference type="AlphaFoldDB" id="A0A9N9DJR6"/>
<gene>
    <name evidence="1" type="ORF">DERYTH_LOCUS9513</name>
</gene>
<protein>
    <submittedName>
        <fullName evidence="1">22263_t:CDS:1</fullName>
    </submittedName>
</protein>